<name>A0A182NC07_9DIPT</name>
<dbReference type="InterPro" id="IPR002138">
    <property type="entry name" value="Pept_C14_p10"/>
</dbReference>
<dbReference type="SMART" id="SM00115">
    <property type="entry name" value="CASc"/>
    <property type="match status" value="1"/>
</dbReference>
<dbReference type="Pfam" id="PF00656">
    <property type="entry name" value="Peptidase_C14"/>
    <property type="match status" value="1"/>
</dbReference>
<dbReference type="GO" id="GO:0006508">
    <property type="term" value="P:proteolysis"/>
    <property type="evidence" value="ECO:0007669"/>
    <property type="project" value="UniProtKB-KW"/>
</dbReference>
<feature type="domain" description="Caspase family p20" evidence="10">
    <location>
        <begin position="69"/>
        <end position="195"/>
    </location>
</feature>
<reference evidence="11" key="2">
    <citation type="submission" date="2020-05" db="UniProtKB">
        <authorList>
            <consortium name="EnsemblMetazoa"/>
        </authorList>
    </citation>
    <scope>IDENTIFICATION</scope>
    <source>
        <strain evidence="11">WRAIR2</strain>
    </source>
</reference>
<dbReference type="PROSITE" id="PS50207">
    <property type="entry name" value="CASPASE_P10"/>
    <property type="match status" value="1"/>
</dbReference>
<sequence length="303" mass="34579">MDLALFFPLCAHFQNNLGAMFGKKQDSSDTKRIPPYGSPIASSSKKNGTIRPAYVIERYAAYYPMNHKRRGMALIFSHNKFNVPNTPLQVREGSSVDCKRLKDTLELYGFDVKVYQDFKLEEIKAVVRDVSSMDHKDNDCILVAVLTHGEDCDYVYAHDCTYDLSTIWTFFTADNCPSLAGRPKIFIVQACRGNKLDEGVKVQRDGVARYSIPTHADFLFAYATLPGFMAFRNTTEGSWFINELCKEMKENGHKYDFLTLLTFVTQKVAYDHESVSNIPEFNMRKQTPCVMSMLTRLLLFNVV</sequence>
<dbReference type="STRING" id="7168.A0A182NC07"/>
<keyword evidence="12" id="KW-1185">Reference proteome</keyword>
<dbReference type="InterPro" id="IPR002398">
    <property type="entry name" value="Pept_C14"/>
</dbReference>
<evidence type="ECO:0000313" key="12">
    <source>
        <dbReference type="Proteomes" id="UP000075884"/>
    </source>
</evidence>
<dbReference type="PROSITE" id="PS01121">
    <property type="entry name" value="CASPASE_HIS"/>
    <property type="match status" value="1"/>
</dbReference>
<dbReference type="PRINTS" id="PR00376">
    <property type="entry name" value="IL1BCENZYME"/>
</dbReference>
<feature type="domain" description="Caspase family p10" evidence="9">
    <location>
        <begin position="208"/>
        <end position="300"/>
    </location>
</feature>
<dbReference type="InterPro" id="IPR015917">
    <property type="entry name" value="Pept_C14A"/>
</dbReference>
<proteinExistence type="inferred from homology"/>
<evidence type="ECO:0000256" key="8">
    <source>
        <dbReference type="SAM" id="MobiDB-lite"/>
    </source>
</evidence>
<evidence type="ECO:0000256" key="5">
    <source>
        <dbReference type="ARBA" id="ARBA00022807"/>
    </source>
</evidence>
<organism evidence="11 12">
    <name type="scientific">Anopheles dirus</name>
    <dbReference type="NCBI Taxonomy" id="7168"/>
    <lineage>
        <taxon>Eukaryota</taxon>
        <taxon>Metazoa</taxon>
        <taxon>Ecdysozoa</taxon>
        <taxon>Arthropoda</taxon>
        <taxon>Hexapoda</taxon>
        <taxon>Insecta</taxon>
        <taxon>Pterygota</taxon>
        <taxon>Neoptera</taxon>
        <taxon>Endopterygota</taxon>
        <taxon>Diptera</taxon>
        <taxon>Nematocera</taxon>
        <taxon>Culicoidea</taxon>
        <taxon>Culicidae</taxon>
        <taxon>Anophelinae</taxon>
        <taxon>Anopheles</taxon>
    </lineage>
</organism>
<keyword evidence="3" id="KW-0053">Apoptosis</keyword>
<dbReference type="InterPro" id="IPR016129">
    <property type="entry name" value="Caspase_his_AS"/>
</dbReference>
<evidence type="ECO:0008006" key="13">
    <source>
        <dbReference type="Google" id="ProtNLM"/>
    </source>
</evidence>
<dbReference type="InterPro" id="IPR011600">
    <property type="entry name" value="Pept_C14_caspase"/>
</dbReference>
<dbReference type="Proteomes" id="UP000075884">
    <property type="component" value="Unassembled WGS sequence"/>
</dbReference>
<keyword evidence="5" id="KW-0788">Thiol protease</keyword>
<dbReference type="PROSITE" id="PS50208">
    <property type="entry name" value="CASPASE_P20"/>
    <property type="match status" value="1"/>
</dbReference>
<evidence type="ECO:0000256" key="6">
    <source>
        <dbReference type="ARBA" id="ARBA00023145"/>
    </source>
</evidence>
<keyword evidence="4" id="KW-0378">Hydrolase</keyword>
<dbReference type="GO" id="GO:0004197">
    <property type="term" value="F:cysteine-type endopeptidase activity"/>
    <property type="evidence" value="ECO:0007669"/>
    <property type="project" value="InterPro"/>
</dbReference>
<evidence type="ECO:0000256" key="2">
    <source>
        <dbReference type="ARBA" id="ARBA00022670"/>
    </source>
</evidence>
<comment type="similarity">
    <text evidence="1 7">Belongs to the peptidase C14A family.</text>
</comment>
<feature type="region of interest" description="Disordered" evidence="8">
    <location>
        <begin position="23"/>
        <end position="45"/>
    </location>
</feature>
<dbReference type="VEuPathDB" id="VectorBase:ADIR005171"/>
<dbReference type="GO" id="GO:0045476">
    <property type="term" value="P:nurse cell apoptotic process"/>
    <property type="evidence" value="ECO:0007669"/>
    <property type="project" value="UniProtKB-ARBA"/>
</dbReference>
<dbReference type="SUPFAM" id="SSF52129">
    <property type="entry name" value="Caspase-like"/>
    <property type="match status" value="1"/>
</dbReference>
<dbReference type="InterPro" id="IPR001309">
    <property type="entry name" value="Pept_C14_p20"/>
</dbReference>
<evidence type="ECO:0000259" key="9">
    <source>
        <dbReference type="PROSITE" id="PS50207"/>
    </source>
</evidence>
<feature type="compositionally biased region" description="Basic and acidic residues" evidence="8">
    <location>
        <begin position="23"/>
        <end position="32"/>
    </location>
</feature>
<dbReference type="GO" id="GO:1990525">
    <property type="term" value="F:BIR domain binding"/>
    <property type="evidence" value="ECO:0007669"/>
    <property type="project" value="UniProtKB-ARBA"/>
</dbReference>
<evidence type="ECO:0000256" key="4">
    <source>
        <dbReference type="ARBA" id="ARBA00022801"/>
    </source>
</evidence>
<evidence type="ECO:0000256" key="7">
    <source>
        <dbReference type="RuleBase" id="RU003971"/>
    </source>
</evidence>
<dbReference type="GO" id="GO:0045751">
    <property type="term" value="P:negative regulation of Toll signaling pathway"/>
    <property type="evidence" value="ECO:0007669"/>
    <property type="project" value="UniProtKB-ARBA"/>
</dbReference>
<keyword evidence="2" id="KW-0645">Protease</keyword>
<dbReference type="EnsemblMetazoa" id="ADIR005171-RA">
    <property type="protein sequence ID" value="ADIR005171-PA"/>
    <property type="gene ID" value="ADIR005171"/>
</dbReference>
<evidence type="ECO:0000256" key="3">
    <source>
        <dbReference type="ARBA" id="ARBA00022703"/>
    </source>
</evidence>
<dbReference type="GO" id="GO:0043525">
    <property type="term" value="P:positive regulation of neuron apoptotic process"/>
    <property type="evidence" value="ECO:0007669"/>
    <property type="project" value="TreeGrafter"/>
</dbReference>
<dbReference type="FunFam" id="3.40.50.1460:FF:000001">
    <property type="entry name" value="Caspase-3 preproprotein"/>
    <property type="match status" value="1"/>
</dbReference>
<dbReference type="InterPro" id="IPR029030">
    <property type="entry name" value="Caspase-like_dom_sf"/>
</dbReference>
<dbReference type="Gene3D" id="3.40.50.1460">
    <property type="match status" value="1"/>
</dbReference>
<dbReference type="GO" id="GO:0005737">
    <property type="term" value="C:cytoplasm"/>
    <property type="evidence" value="ECO:0007669"/>
    <property type="project" value="TreeGrafter"/>
</dbReference>
<dbReference type="CDD" id="cd00032">
    <property type="entry name" value="CASc"/>
    <property type="match status" value="1"/>
</dbReference>
<accession>A0A182NC07</accession>
<evidence type="ECO:0000259" key="10">
    <source>
        <dbReference type="PROSITE" id="PS50208"/>
    </source>
</evidence>
<keyword evidence="6" id="KW-0865">Zymogen</keyword>
<dbReference type="AlphaFoldDB" id="A0A182NC07"/>
<reference evidence="12" key="1">
    <citation type="submission" date="2013-03" db="EMBL/GenBank/DDBJ databases">
        <title>The Genome Sequence of Anopheles dirus WRAIR2.</title>
        <authorList>
            <consortium name="The Broad Institute Genomics Platform"/>
            <person name="Neafsey D.E."/>
            <person name="Walton C."/>
            <person name="Walker B."/>
            <person name="Young S.K."/>
            <person name="Zeng Q."/>
            <person name="Gargeya S."/>
            <person name="Fitzgerald M."/>
            <person name="Haas B."/>
            <person name="Abouelleil A."/>
            <person name="Allen A.W."/>
            <person name="Alvarado L."/>
            <person name="Arachchi H.M."/>
            <person name="Berlin A.M."/>
            <person name="Chapman S.B."/>
            <person name="Gainer-Dewar J."/>
            <person name="Goldberg J."/>
            <person name="Griggs A."/>
            <person name="Gujja S."/>
            <person name="Hansen M."/>
            <person name="Howarth C."/>
            <person name="Imamovic A."/>
            <person name="Ireland A."/>
            <person name="Larimer J."/>
            <person name="McCowan C."/>
            <person name="Murphy C."/>
            <person name="Pearson M."/>
            <person name="Poon T.W."/>
            <person name="Priest M."/>
            <person name="Roberts A."/>
            <person name="Saif S."/>
            <person name="Shea T."/>
            <person name="Sisk P."/>
            <person name="Sykes S."/>
            <person name="Wortman J."/>
            <person name="Nusbaum C."/>
            <person name="Birren B."/>
        </authorList>
    </citation>
    <scope>NUCLEOTIDE SEQUENCE [LARGE SCALE GENOMIC DNA]</scope>
    <source>
        <strain evidence="12">WRAIR2</strain>
    </source>
</reference>
<evidence type="ECO:0000313" key="11">
    <source>
        <dbReference type="EnsemblMetazoa" id="ADIR005171-PA"/>
    </source>
</evidence>
<dbReference type="PANTHER" id="PTHR10454:SF245">
    <property type="entry name" value="CASPASE-RELATED"/>
    <property type="match status" value="1"/>
</dbReference>
<evidence type="ECO:0000256" key="1">
    <source>
        <dbReference type="ARBA" id="ARBA00010134"/>
    </source>
</evidence>
<dbReference type="PANTHER" id="PTHR10454">
    <property type="entry name" value="CASPASE"/>
    <property type="match status" value="1"/>
</dbReference>
<dbReference type="GO" id="GO:0016322">
    <property type="term" value="P:neuron remodeling"/>
    <property type="evidence" value="ECO:0007669"/>
    <property type="project" value="UniProtKB-ARBA"/>
</dbReference>
<protein>
    <recommendedName>
        <fullName evidence="13">Caspase</fullName>
    </recommendedName>
</protein>